<sequence>MGKGEKTVAQPQLEDIEDIVPDDDELSASEGAPAGRKKAPKAKKNVANMESSVEDSSTFYWNSLLLLSGRLLNRTLDWYNGLFSLTPRDKAKLYRNISQRCLRRGSPEEALRYLKEWARHEKNDPEPLYQMGIALANLGDYQRAVTVFDKVLKLRPNHFMASYRKGAVLLKMKQYKLALPVLEAVVAEKPEDARAYYLLGLAYDGDEQLEKGIEAMQKAVDLDPEEIKYHQHLGFMNVRKDDHKTAAEHFTKVMELERSQDSDEE</sequence>
<dbReference type="EMBL" id="KC196864">
    <property type="protein sequence ID" value="AGG16197.1"/>
    <property type="molecule type" value="Genomic_DNA"/>
</dbReference>
<evidence type="ECO:0000313" key="5">
    <source>
        <dbReference type="EMBL" id="AGG16197.1"/>
    </source>
</evidence>
<dbReference type="InterPro" id="IPR013105">
    <property type="entry name" value="TPR_2"/>
</dbReference>
<evidence type="ECO:0000256" key="2">
    <source>
        <dbReference type="ARBA" id="ARBA00022803"/>
    </source>
</evidence>
<dbReference type="SMART" id="SM00028">
    <property type="entry name" value="TPR"/>
    <property type="match status" value="4"/>
</dbReference>
<accession>M1RG67</accession>
<feature type="repeat" description="TPR" evidence="3">
    <location>
        <begin position="125"/>
        <end position="158"/>
    </location>
</feature>
<dbReference type="PROSITE" id="PS50293">
    <property type="entry name" value="TPR_REGION"/>
    <property type="match status" value="1"/>
</dbReference>
<feature type="region of interest" description="Disordered" evidence="4">
    <location>
        <begin position="1"/>
        <end position="46"/>
    </location>
</feature>
<reference evidence="5" key="1">
    <citation type="journal article" date="2013" name="Environ. Microbiol.">
        <title>Comparative genomic analysis of magnetotactic bacteria from the Deltaproteobacteria provides new insights into magnetite and greigite magnetosome genes required for magnetotaxis.</title>
        <authorList>
            <person name="Lefevre C.T."/>
            <person name="Trubitsyn D."/>
            <person name="Abreu F."/>
            <person name="Kolinko S."/>
            <person name="Jogler C."/>
            <person name="de Almeida L.G."/>
            <person name="de Vasconcelos A.T."/>
            <person name="Kube M."/>
            <person name="Reinhardt R."/>
            <person name="Lins U."/>
            <person name="Pignol D."/>
            <person name="Schuler D."/>
            <person name="Bazylinski D.A."/>
            <person name="Ginet N."/>
        </authorList>
    </citation>
    <scope>NUCLEOTIDE SEQUENCE</scope>
    <source>
        <strain evidence="5">FH-1</strain>
    </source>
</reference>
<keyword evidence="2 3" id="KW-0802">TPR repeat</keyword>
<dbReference type="InterPro" id="IPR011990">
    <property type="entry name" value="TPR-like_helical_dom_sf"/>
</dbReference>
<dbReference type="PANTHER" id="PTHR45586:SF1">
    <property type="entry name" value="LIPOPOLYSACCHARIDE ASSEMBLY PROTEIN B"/>
    <property type="match status" value="1"/>
</dbReference>
<evidence type="ECO:0000256" key="1">
    <source>
        <dbReference type="ARBA" id="ARBA00022737"/>
    </source>
</evidence>
<dbReference type="Pfam" id="PF07719">
    <property type="entry name" value="TPR_2"/>
    <property type="match status" value="1"/>
</dbReference>
<keyword evidence="1" id="KW-0677">Repeat</keyword>
<organism evidence="5">
    <name type="scientific">bacterium FH-1</name>
    <dbReference type="NCBI Taxonomy" id="1297054"/>
    <lineage>
        <taxon>Bacteria</taxon>
    </lineage>
</organism>
<dbReference type="SUPFAM" id="SSF48452">
    <property type="entry name" value="TPR-like"/>
    <property type="match status" value="1"/>
</dbReference>
<dbReference type="PROSITE" id="PS50005">
    <property type="entry name" value="TPR"/>
    <property type="match status" value="2"/>
</dbReference>
<dbReference type="Gene3D" id="1.25.40.10">
    <property type="entry name" value="Tetratricopeptide repeat domain"/>
    <property type="match status" value="1"/>
</dbReference>
<dbReference type="PANTHER" id="PTHR45586">
    <property type="entry name" value="TPR REPEAT-CONTAINING PROTEIN PA4667"/>
    <property type="match status" value="1"/>
</dbReference>
<dbReference type="NCBIfam" id="NF040959">
    <property type="entry name" value="MamA"/>
    <property type="match status" value="1"/>
</dbReference>
<dbReference type="AlphaFoldDB" id="M1RG67"/>
<dbReference type="InterPro" id="IPR019734">
    <property type="entry name" value="TPR_rpt"/>
</dbReference>
<feature type="compositionally biased region" description="Basic residues" evidence="4">
    <location>
        <begin position="35"/>
        <end position="44"/>
    </location>
</feature>
<proteinExistence type="predicted"/>
<dbReference type="InterPro" id="IPR051012">
    <property type="entry name" value="CellSynth/LPSAsmb/PSIAsmb"/>
</dbReference>
<dbReference type="Pfam" id="PF13432">
    <property type="entry name" value="TPR_16"/>
    <property type="match status" value="1"/>
</dbReference>
<name>M1RG67_UNCXX</name>
<evidence type="ECO:0000256" key="3">
    <source>
        <dbReference type="PROSITE-ProRule" id="PRU00339"/>
    </source>
</evidence>
<protein>
    <submittedName>
        <fullName evidence="5">Magnetosome protein MamA</fullName>
    </submittedName>
</protein>
<feature type="compositionally biased region" description="Acidic residues" evidence="4">
    <location>
        <begin position="14"/>
        <end position="27"/>
    </location>
</feature>
<evidence type="ECO:0000256" key="4">
    <source>
        <dbReference type="SAM" id="MobiDB-lite"/>
    </source>
</evidence>
<feature type="repeat" description="TPR" evidence="3">
    <location>
        <begin position="193"/>
        <end position="226"/>
    </location>
</feature>